<keyword evidence="5 7" id="KW-1133">Transmembrane helix</keyword>
<keyword evidence="6 7" id="KW-0472">Membrane</keyword>
<evidence type="ECO:0000259" key="8">
    <source>
        <dbReference type="Pfam" id="PF00924"/>
    </source>
</evidence>
<dbReference type="Gene3D" id="3.30.70.100">
    <property type="match status" value="1"/>
</dbReference>
<dbReference type="RefSeq" id="WP_209750158.1">
    <property type="nucleotide sequence ID" value="NZ_JBHSMH010000034.1"/>
</dbReference>
<dbReference type="EMBL" id="JBHSMH010000034">
    <property type="protein sequence ID" value="MFC5469407.1"/>
    <property type="molecule type" value="Genomic_DNA"/>
</dbReference>
<feature type="transmembrane region" description="Helical" evidence="7">
    <location>
        <begin position="87"/>
        <end position="106"/>
    </location>
</feature>
<keyword evidence="11" id="KW-1185">Reference proteome</keyword>
<evidence type="ECO:0000256" key="6">
    <source>
        <dbReference type="ARBA" id="ARBA00023136"/>
    </source>
</evidence>
<dbReference type="SUPFAM" id="SSF50182">
    <property type="entry name" value="Sm-like ribonucleoproteins"/>
    <property type="match status" value="1"/>
</dbReference>
<dbReference type="Pfam" id="PF21088">
    <property type="entry name" value="MS_channel_1st"/>
    <property type="match status" value="1"/>
</dbReference>
<evidence type="ECO:0000256" key="5">
    <source>
        <dbReference type="ARBA" id="ARBA00022989"/>
    </source>
</evidence>
<evidence type="ECO:0000259" key="9">
    <source>
        <dbReference type="Pfam" id="PF21088"/>
    </source>
</evidence>
<dbReference type="PANTHER" id="PTHR30460:SF0">
    <property type="entry name" value="MODERATE CONDUCTANCE MECHANOSENSITIVE CHANNEL YBIO"/>
    <property type="match status" value="1"/>
</dbReference>
<feature type="transmembrane region" description="Helical" evidence="7">
    <location>
        <begin position="112"/>
        <end position="134"/>
    </location>
</feature>
<keyword evidence="4 7" id="KW-0812">Transmembrane</keyword>
<evidence type="ECO:0000256" key="7">
    <source>
        <dbReference type="SAM" id="Phobius"/>
    </source>
</evidence>
<evidence type="ECO:0000256" key="2">
    <source>
        <dbReference type="ARBA" id="ARBA00008017"/>
    </source>
</evidence>
<feature type="domain" description="Mechanosensitive ion channel MscS" evidence="8">
    <location>
        <begin position="133"/>
        <end position="196"/>
    </location>
</feature>
<dbReference type="InterPro" id="IPR023408">
    <property type="entry name" value="MscS_beta-dom_sf"/>
</dbReference>
<feature type="transmembrane region" description="Helical" evidence="7">
    <location>
        <begin position="33"/>
        <end position="55"/>
    </location>
</feature>
<comment type="similarity">
    <text evidence="2">Belongs to the MscS (TC 1.A.23) family.</text>
</comment>
<organism evidence="10 11">
    <name type="scientific">Cohnella suwonensis</name>
    <dbReference type="NCBI Taxonomy" id="696072"/>
    <lineage>
        <taxon>Bacteria</taxon>
        <taxon>Bacillati</taxon>
        <taxon>Bacillota</taxon>
        <taxon>Bacilli</taxon>
        <taxon>Bacillales</taxon>
        <taxon>Paenibacillaceae</taxon>
        <taxon>Cohnella</taxon>
    </lineage>
</organism>
<dbReference type="PANTHER" id="PTHR30460">
    <property type="entry name" value="MODERATE CONDUCTANCE MECHANOSENSITIVE CHANNEL YBIO"/>
    <property type="match status" value="1"/>
</dbReference>
<dbReference type="Pfam" id="PF00924">
    <property type="entry name" value="MS_channel_2nd"/>
    <property type="match status" value="1"/>
</dbReference>
<sequence>MRIYTALQIDVLQSNLWTKFIDRFWETVQDTEMWTAALLVLLRIVLIVLVSRLALIVLNRFIDHVTNDEKSNRLKLRARRVQTMGKLLKNAASYMINFITILLVLGEFHIQLAPLLAGAGVLGLAIGFGAQSLVKDVITGFFIILEDQFAVGDVVQLGTFKGTVEMIGLRATTLRSWTGEIHIIPNGAIVQVTNFSINPLLAVVDLTISSDKTVEEQMTAIREVLDRIESPNLTAKPEVLGIQTLEMNQMTIRVTARCKPNTTGEITRLINTELKKSFDTARAEAATEAATDATT</sequence>
<dbReference type="InterPro" id="IPR049142">
    <property type="entry name" value="MS_channel_1st"/>
</dbReference>
<protein>
    <submittedName>
        <fullName evidence="10">Mechanosensitive ion channel family protein</fullName>
    </submittedName>
</protein>
<dbReference type="SUPFAM" id="SSF82861">
    <property type="entry name" value="Mechanosensitive channel protein MscS (YggB), transmembrane region"/>
    <property type="match status" value="1"/>
</dbReference>
<evidence type="ECO:0000256" key="4">
    <source>
        <dbReference type="ARBA" id="ARBA00022692"/>
    </source>
</evidence>
<name>A0ABW0LWW1_9BACL</name>
<dbReference type="Gene3D" id="1.10.287.1260">
    <property type="match status" value="1"/>
</dbReference>
<evidence type="ECO:0000313" key="11">
    <source>
        <dbReference type="Proteomes" id="UP001596105"/>
    </source>
</evidence>
<keyword evidence="3" id="KW-1003">Cell membrane</keyword>
<comment type="caution">
    <text evidence="10">The sequence shown here is derived from an EMBL/GenBank/DDBJ whole genome shotgun (WGS) entry which is preliminary data.</text>
</comment>
<evidence type="ECO:0000256" key="1">
    <source>
        <dbReference type="ARBA" id="ARBA00004651"/>
    </source>
</evidence>
<feature type="domain" description="Mechanosensitive ion channel transmembrane helices 2/3" evidence="9">
    <location>
        <begin position="93"/>
        <end position="131"/>
    </location>
</feature>
<dbReference type="Gene3D" id="2.30.30.60">
    <property type="match status" value="1"/>
</dbReference>
<reference evidence="11" key="1">
    <citation type="journal article" date="2019" name="Int. J. Syst. Evol. Microbiol.">
        <title>The Global Catalogue of Microorganisms (GCM) 10K type strain sequencing project: providing services to taxonomists for standard genome sequencing and annotation.</title>
        <authorList>
            <consortium name="The Broad Institute Genomics Platform"/>
            <consortium name="The Broad Institute Genome Sequencing Center for Infectious Disease"/>
            <person name="Wu L."/>
            <person name="Ma J."/>
        </authorList>
    </citation>
    <scope>NUCLEOTIDE SEQUENCE [LARGE SCALE GENOMIC DNA]</scope>
    <source>
        <strain evidence="11">CCUG 57113</strain>
    </source>
</reference>
<dbReference type="InterPro" id="IPR010920">
    <property type="entry name" value="LSM_dom_sf"/>
</dbReference>
<dbReference type="Proteomes" id="UP001596105">
    <property type="component" value="Unassembled WGS sequence"/>
</dbReference>
<gene>
    <name evidence="10" type="ORF">ACFPPD_11810</name>
</gene>
<dbReference type="InterPro" id="IPR006685">
    <property type="entry name" value="MscS_channel_2nd"/>
</dbReference>
<comment type="subcellular location">
    <subcellularLocation>
        <location evidence="1">Cell membrane</location>
        <topology evidence="1">Multi-pass membrane protein</topology>
    </subcellularLocation>
</comment>
<dbReference type="InterPro" id="IPR011014">
    <property type="entry name" value="MscS_channel_TM-2"/>
</dbReference>
<dbReference type="InterPro" id="IPR045276">
    <property type="entry name" value="YbiO_bact"/>
</dbReference>
<proteinExistence type="inferred from homology"/>
<accession>A0ABW0LWW1</accession>
<evidence type="ECO:0000313" key="10">
    <source>
        <dbReference type="EMBL" id="MFC5469407.1"/>
    </source>
</evidence>
<evidence type="ECO:0000256" key="3">
    <source>
        <dbReference type="ARBA" id="ARBA00022475"/>
    </source>
</evidence>